<comment type="caution">
    <text evidence="2">The sequence shown here is derived from an EMBL/GenBank/DDBJ whole genome shotgun (WGS) entry which is preliminary data.</text>
</comment>
<proteinExistence type="predicted"/>
<feature type="signal peptide" evidence="1">
    <location>
        <begin position="1"/>
        <end position="18"/>
    </location>
</feature>
<reference evidence="2 3" key="1">
    <citation type="journal article" date="2023" name="Plants (Basel)">
        <title>Bridging the Gap: Combining Genomics and Transcriptomics Approaches to Understand Stylosanthes scabra, an Orphan Legume from the Brazilian Caatinga.</title>
        <authorList>
            <person name="Ferreira-Neto J.R.C."/>
            <person name="da Silva M.D."/>
            <person name="Binneck E."/>
            <person name="de Melo N.F."/>
            <person name="da Silva R.H."/>
            <person name="de Melo A.L.T.M."/>
            <person name="Pandolfi V."/>
            <person name="Bustamante F.O."/>
            <person name="Brasileiro-Vidal A.C."/>
            <person name="Benko-Iseppon A.M."/>
        </authorList>
    </citation>
    <scope>NUCLEOTIDE SEQUENCE [LARGE SCALE GENOMIC DNA]</scope>
    <source>
        <tissue evidence="2">Leaves</tissue>
    </source>
</reference>
<name>A0ABU6YHS1_9FABA</name>
<dbReference type="EMBL" id="JASCZI010242077">
    <property type="protein sequence ID" value="MED6209460.1"/>
    <property type="molecule type" value="Genomic_DNA"/>
</dbReference>
<keyword evidence="3" id="KW-1185">Reference proteome</keyword>
<evidence type="ECO:0000313" key="3">
    <source>
        <dbReference type="Proteomes" id="UP001341840"/>
    </source>
</evidence>
<accession>A0ABU6YHS1</accession>
<protein>
    <submittedName>
        <fullName evidence="2">Uncharacterized protein</fullName>
    </submittedName>
</protein>
<feature type="chain" id="PRO_5046826951" evidence="1">
    <location>
        <begin position="19"/>
        <end position="76"/>
    </location>
</feature>
<sequence>MEIRSLLRLWLHEALVLLFETLPRNLELPNVVVKRLGVEKQAKLQEMQVPMLARERFGFSWTLWRRVFWEKSSSFV</sequence>
<dbReference type="Proteomes" id="UP001341840">
    <property type="component" value="Unassembled WGS sequence"/>
</dbReference>
<evidence type="ECO:0000313" key="2">
    <source>
        <dbReference type="EMBL" id="MED6209460.1"/>
    </source>
</evidence>
<keyword evidence="1" id="KW-0732">Signal</keyword>
<evidence type="ECO:0000256" key="1">
    <source>
        <dbReference type="SAM" id="SignalP"/>
    </source>
</evidence>
<organism evidence="2 3">
    <name type="scientific">Stylosanthes scabra</name>
    <dbReference type="NCBI Taxonomy" id="79078"/>
    <lineage>
        <taxon>Eukaryota</taxon>
        <taxon>Viridiplantae</taxon>
        <taxon>Streptophyta</taxon>
        <taxon>Embryophyta</taxon>
        <taxon>Tracheophyta</taxon>
        <taxon>Spermatophyta</taxon>
        <taxon>Magnoliopsida</taxon>
        <taxon>eudicotyledons</taxon>
        <taxon>Gunneridae</taxon>
        <taxon>Pentapetalae</taxon>
        <taxon>rosids</taxon>
        <taxon>fabids</taxon>
        <taxon>Fabales</taxon>
        <taxon>Fabaceae</taxon>
        <taxon>Papilionoideae</taxon>
        <taxon>50 kb inversion clade</taxon>
        <taxon>dalbergioids sensu lato</taxon>
        <taxon>Dalbergieae</taxon>
        <taxon>Pterocarpus clade</taxon>
        <taxon>Stylosanthes</taxon>
    </lineage>
</organism>
<gene>
    <name evidence="2" type="ORF">PIB30_054823</name>
</gene>